<sequence length="151" mass="17395">MSYSSSRLRNGRCSQTGHAYLLTTCCHRRGRLLEHAGAAWTVLESAKWLDRERRWQLIAVVVMPDHVHLVGSLMDVPLTALMHSFKGHTAHAINALQGRSGRVWQAGYHDRSIRSDAAFRASIDYCLQNPVRAGLVEDFRDYPYWWCRWEV</sequence>
<dbReference type="RefSeq" id="WP_341726053.1">
    <property type="nucleotide sequence ID" value="NZ_JBBWWT010000004.1"/>
</dbReference>
<dbReference type="SMART" id="SM01321">
    <property type="entry name" value="Y1_Tnp"/>
    <property type="match status" value="1"/>
</dbReference>
<protein>
    <submittedName>
        <fullName evidence="2">Transposase</fullName>
    </submittedName>
</protein>
<evidence type="ECO:0000259" key="1">
    <source>
        <dbReference type="SMART" id="SM01321"/>
    </source>
</evidence>
<proteinExistence type="predicted"/>
<dbReference type="PANTHER" id="PTHR36966:SF1">
    <property type="entry name" value="REP-ASSOCIATED TYROSINE TRANSPOSASE"/>
    <property type="match status" value="1"/>
</dbReference>
<dbReference type="InterPro" id="IPR036515">
    <property type="entry name" value="Transposase_17_sf"/>
</dbReference>
<dbReference type="InterPro" id="IPR052715">
    <property type="entry name" value="RAYT_transposase"/>
</dbReference>
<evidence type="ECO:0000313" key="3">
    <source>
        <dbReference type="Proteomes" id="UP001459204"/>
    </source>
</evidence>
<accession>A0ABU9J0V1</accession>
<evidence type="ECO:0000313" key="2">
    <source>
        <dbReference type="EMBL" id="MEL1264869.1"/>
    </source>
</evidence>
<dbReference type="Proteomes" id="UP001459204">
    <property type="component" value="Unassembled WGS sequence"/>
</dbReference>
<dbReference type="EMBL" id="JBBWWT010000004">
    <property type="protein sequence ID" value="MEL1264869.1"/>
    <property type="molecule type" value="Genomic_DNA"/>
</dbReference>
<feature type="domain" description="Transposase IS200-like" evidence="1">
    <location>
        <begin position="15"/>
        <end position="129"/>
    </location>
</feature>
<dbReference type="SUPFAM" id="SSF143422">
    <property type="entry name" value="Transposase IS200-like"/>
    <property type="match status" value="1"/>
</dbReference>
<dbReference type="Gene3D" id="3.30.70.1290">
    <property type="entry name" value="Transposase IS200-like"/>
    <property type="match status" value="1"/>
</dbReference>
<dbReference type="Pfam" id="PF01797">
    <property type="entry name" value="Y1_Tnp"/>
    <property type="match status" value="1"/>
</dbReference>
<dbReference type="InterPro" id="IPR002686">
    <property type="entry name" value="Transposase_17"/>
</dbReference>
<organism evidence="2 3">
    <name type="scientific">Pseudoxanthomonas putridarboris</name>
    <dbReference type="NCBI Taxonomy" id="752605"/>
    <lineage>
        <taxon>Bacteria</taxon>
        <taxon>Pseudomonadati</taxon>
        <taxon>Pseudomonadota</taxon>
        <taxon>Gammaproteobacteria</taxon>
        <taxon>Lysobacterales</taxon>
        <taxon>Lysobacteraceae</taxon>
        <taxon>Pseudoxanthomonas</taxon>
    </lineage>
</organism>
<gene>
    <name evidence="2" type="ORF">AAD027_10885</name>
</gene>
<name>A0ABU9J0V1_9GAMM</name>
<dbReference type="PANTHER" id="PTHR36966">
    <property type="entry name" value="REP-ASSOCIATED TYROSINE TRANSPOSASE"/>
    <property type="match status" value="1"/>
</dbReference>
<comment type="caution">
    <text evidence="2">The sequence shown here is derived from an EMBL/GenBank/DDBJ whole genome shotgun (WGS) entry which is preliminary data.</text>
</comment>
<reference evidence="2 3" key="1">
    <citation type="submission" date="2024-04" db="EMBL/GenBank/DDBJ databases">
        <title>Draft genome sequence of Pseudoxanthomonas putridarboris WD12.</title>
        <authorList>
            <person name="Oh J."/>
        </authorList>
    </citation>
    <scope>NUCLEOTIDE SEQUENCE [LARGE SCALE GENOMIC DNA]</scope>
    <source>
        <strain evidence="2 3">WD12</strain>
    </source>
</reference>
<keyword evidence="3" id="KW-1185">Reference proteome</keyword>
<dbReference type="NCBIfam" id="NF047646">
    <property type="entry name" value="REP_Tyr_transpos"/>
    <property type="match status" value="1"/>
</dbReference>